<feature type="chain" id="PRO_5012953128" evidence="4">
    <location>
        <begin position="27"/>
        <end position="284"/>
    </location>
</feature>
<dbReference type="PROSITE" id="PS51677">
    <property type="entry name" value="NODB"/>
    <property type="match status" value="1"/>
</dbReference>
<dbReference type="PANTHER" id="PTHR10587:SF133">
    <property type="entry name" value="CHITIN DEACETYLASE 1-RELATED"/>
    <property type="match status" value="1"/>
</dbReference>
<evidence type="ECO:0000313" key="7">
    <source>
        <dbReference type="Proteomes" id="UP000217209"/>
    </source>
</evidence>
<dbReference type="AlphaFoldDB" id="A0A1Q2HX20"/>
<dbReference type="OrthoDB" id="9763050at2"/>
<evidence type="ECO:0000256" key="1">
    <source>
        <dbReference type="ARBA" id="ARBA00022723"/>
    </source>
</evidence>
<dbReference type="SUPFAM" id="SSF88713">
    <property type="entry name" value="Glycoside hydrolase/deacetylase"/>
    <property type="match status" value="1"/>
</dbReference>
<dbReference type="GO" id="GO:0005975">
    <property type="term" value="P:carbohydrate metabolic process"/>
    <property type="evidence" value="ECO:0007669"/>
    <property type="project" value="InterPro"/>
</dbReference>
<dbReference type="PANTHER" id="PTHR10587">
    <property type="entry name" value="GLYCOSYL TRANSFERASE-RELATED"/>
    <property type="match status" value="1"/>
</dbReference>
<dbReference type="KEGG" id="cgv:CGLAU_06790"/>
<dbReference type="CDD" id="cd10917">
    <property type="entry name" value="CE4_NodB_like_6s_7s"/>
    <property type="match status" value="1"/>
</dbReference>
<evidence type="ECO:0000256" key="4">
    <source>
        <dbReference type="SAM" id="SignalP"/>
    </source>
</evidence>
<feature type="signal peptide" evidence="4">
    <location>
        <begin position="1"/>
        <end position="26"/>
    </location>
</feature>
<dbReference type="GO" id="GO:0016810">
    <property type="term" value="F:hydrolase activity, acting on carbon-nitrogen (but not peptide) bonds"/>
    <property type="evidence" value="ECO:0007669"/>
    <property type="project" value="InterPro"/>
</dbReference>
<proteinExistence type="predicted"/>
<feature type="domain" description="NodB homology" evidence="5">
    <location>
        <begin position="81"/>
        <end position="258"/>
    </location>
</feature>
<dbReference type="InterPro" id="IPR002509">
    <property type="entry name" value="NODB_dom"/>
</dbReference>
<dbReference type="RefSeq" id="WP_095660027.1">
    <property type="nucleotide sequence ID" value="NZ_CP019688.1"/>
</dbReference>
<dbReference type="EMBL" id="CP019688">
    <property type="protein sequence ID" value="AQQ15320.1"/>
    <property type="molecule type" value="Genomic_DNA"/>
</dbReference>
<keyword evidence="2 6" id="KW-0378">Hydrolase</keyword>
<feature type="region of interest" description="Disordered" evidence="3">
    <location>
        <begin position="22"/>
        <end position="76"/>
    </location>
</feature>
<protein>
    <submittedName>
        <fullName evidence="6">Peptidoglycan-N-acetylglucosamine deacetylase</fullName>
        <ecNumber evidence="6">3.5.1.104</ecNumber>
    </submittedName>
</protein>
<gene>
    <name evidence="6" type="primary">pgdA</name>
    <name evidence="6" type="ORF">CGLAU_06790</name>
</gene>
<evidence type="ECO:0000256" key="2">
    <source>
        <dbReference type="ARBA" id="ARBA00022801"/>
    </source>
</evidence>
<evidence type="ECO:0000256" key="3">
    <source>
        <dbReference type="SAM" id="MobiDB-lite"/>
    </source>
</evidence>
<reference evidence="6 7" key="1">
    <citation type="submission" date="2016-12" db="EMBL/GenBank/DDBJ databases">
        <authorList>
            <person name="Song W.-J."/>
            <person name="Kurnit D.M."/>
        </authorList>
    </citation>
    <scope>NUCLEOTIDE SEQUENCE [LARGE SCALE GENOMIC DNA]</scope>
    <source>
        <strain evidence="6 7">DSM 30827</strain>
    </source>
</reference>
<sequence length="284" mass="30487" precursor="true">MNFLQPVFATLAALALLLGIPGQSSSSSSSRPAPAPTTTATSAPSTEPSSAPSTEPSSEPSSEPSTEPAAPAPTPAADCSNCVALTYDDGPMPGTTDAILDIYASRGVKASFFMIGQNVAEHPELARRVKDEGHTVGNHSYNHLRLPEHPDKKIWNELFATNWEIQEQTGVEAKWMRPPYTDYDGRVTEASRDAGLSVTAWDVDTADWEHKNPERTCKTVLDQAKGGSIVVMHDVHKETVASTECIIDGLLAKGLVPVTLDQLVPNPTPGTVYRTRTDFDAFSN</sequence>
<dbReference type="Gene3D" id="3.20.20.370">
    <property type="entry name" value="Glycoside hydrolase/deacetylase"/>
    <property type="match status" value="1"/>
</dbReference>
<dbReference type="InterPro" id="IPR011330">
    <property type="entry name" value="Glyco_hydro/deAcase_b/a-brl"/>
</dbReference>
<keyword evidence="7" id="KW-1185">Reference proteome</keyword>
<dbReference type="Pfam" id="PF01522">
    <property type="entry name" value="Polysacc_deac_1"/>
    <property type="match status" value="1"/>
</dbReference>
<feature type="compositionally biased region" description="Low complexity" evidence="3">
    <location>
        <begin position="22"/>
        <end position="69"/>
    </location>
</feature>
<name>A0A1Q2HX20_9CORY</name>
<dbReference type="GO" id="GO:0046872">
    <property type="term" value="F:metal ion binding"/>
    <property type="evidence" value="ECO:0007669"/>
    <property type="project" value="UniProtKB-KW"/>
</dbReference>
<keyword evidence="4" id="KW-0732">Signal</keyword>
<evidence type="ECO:0000313" key="6">
    <source>
        <dbReference type="EMBL" id="AQQ15320.1"/>
    </source>
</evidence>
<organism evidence="6 7">
    <name type="scientific">Corynebacterium glaucum</name>
    <dbReference type="NCBI Taxonomy" id="187491"/>
    <lineage>
        <taxon>Bacteria</taxon>
        <taxon>Bacillati</taxon>
        <taxon>Actinomycetota</taxon>
        <taxon>Actinomycetes</taxon>
        <taxon>Mycobacteriales</taxon>
        <taxon>Corynebacteriaceae</taxon>
        <taxon>Corynebacterium</taxon>
    </lineage>
</organism>
<dbReference type="Proteomes" id="UP000217209">
    <property type="component" value="Chromosome"/>
</dbReference>
<accession>A0A1Q2HX20</accession>
<dbReference type="InterPro" id="IPR050248">
    <property type="entry name" value="Polysacc_deacetylase_ArnD"/>
</dbReference>
<dbReference type="EC" id="3.5.1.104" evidence="6"/>
<dbReference type="GO" id="GO:0016020">
    <property type="term" value="C:membrane"/>
    <property type="evidence" value="ECO:0007669"/>
    <property type="project" value="TreeGrafter"/>
</dbReference>
<keyword evidence="1" id="KW-0479">Metal-binding</keyword>
<evidence type="ECO:0000259" key="5">
    <source>
        <dbReference type="PROSITE" id="PS51677"/>
    </source>
</evidence>